<accession>A0A6I2H1A0</accession>
<dbReference type="Pfam" id="PF18419">
    <property type="entry name" value="ATP-grasp_6"/>
    <property type="match status" value="1"/>
</dbReference>
<dbReference type="PANTHER" id="PTHR38761:SF1">
    <property type="entry name" value="GLUTAMATE--CYSTEINE LIGASE"/>
    <property type="match status" value="1"/>
</dbReference>
<dbReference type="InterPro" id="IPR014746">
    <property type="entry name" value="Gln_synth/guanido_kin_cat_dom"/>
</dbReference>
<protein>
    <recommendedName>
        <fullName evidence="13">Glutathione biosynthesis bifunctional protein GshAB</fullName>
    </recommendedName>
    <alternativeName>
        <fullName evidence="13">Gamma-GCS-GS</fullName>
        <shortName evidence="13">GCS-GS</shortName>
    </alternativeName>
    <domain>
        <recommendedName>
            <fullName evidence="13">Glutamate--cysteine ligase</fullName>
            <ecNumber evidence="13">6.3.2.2</ecNumber>
        </recommendedName>
        <alternativeName>
            <fullName evidence="13">Gamma-ECS</fullName>
            <shortName evidence="13">GCS</shortName>
        </alternativeName>
        <alternativeName>
            <fullName evidence="13">Gamma-glutamylcysteine synthetase</fullName>
        </alternativeName>
    </domain>
    <domain>
        <recommendedName>
            <fullName evidence="13">Glutathione synthetase</fullName>
            <ecNumber evidence="13">6.3.2.3</ecNumber>
        </recommendedName>
        <alternativeName>
            <fullName evidence="13">GSH synthetase</fullName>
            <shortName evidence="13">GS</shortName>
            <shortName evidence="13">GSH-S</shortName>
            <shortName evidence="13">GSHase</shortName>
        </alternativeName>
        <alternativeName>
            <fullName evidence="13">Glutathione synthase</fullName>
        </alternativeName>
    </domain>
</protein>
<organism evidence="15 16">
    <name type="scientific">Fundicoccus ignavus</name>
    <dbReference type="NCBI Taxonomy" id="2664442"/>
    <lineage>
        <taxon>Bacteria</taxon>
        <taxon>Bacillati</taxon>
        <taxon>Bacillota</taxon>
        <taxon>Bacilli</taxon>
        <taxon>Lactobacillales</taxon>
        <taxon>Aerococcaceae</taxon>
        <taxon>Fundicoccus</taxon>
    </lineage>
</organism>
<dbReference type="EC" id="6.3.2.2" evidence="13"/>
<dbReference type="InterPro" id="IPR006335">
    <property type="entry name" value="Glut_biosynth"/>
</dbReference>
<dbReference type="EC" id="6.3.2.3" evidence="13"/>
<gene>
    <name evidence="13 15" type="primary">gshAB</name>
    <name evidence="13" type="synonym">gshF</name>
    <name evidence="15" type="ORF">GIY09_11160</name>
</gene>
<evidence type="ECO:0000256" key="9">
    <source>
        <dbReference type="ARBA" id="ARBA00022842"/>
    </source>
</evidence>
<dbReference type="GO" id="GO:0004357">
    <property type="term" value="F:glutamate-cysteine ligase activity"/>
    <property type="evidence" value="ECO:0007669"/>
    <property type="project" value="UniProtKB-UniRule"/>
</dbReference>
<evidence type="ECO:0000256" key="8">
    <source>
        <dbReference type="ARBA" id="ARBA00022840"/>
    </source>
</evidence>
<comment type="function">
    <text evidence="13">Synthesizes glutathione from L-glutamate and L-cysteine via gamma-L-glutamyl-L-cysteine.</text>
</comment>
<dbReference type="SUPFAM" id="SSF55931">
    <property type="entry name" value="Glutamine synthetase/guanido kinase"/>
    <property type="match status" value="1"/>
</dbReference>
<keyword evidence="16" id="KW-1185">Reference proteome</keyword>
<dbReference type="InterPro" id="IPR006334">
    <property type="entry name" value="Glut_cys_ligase"/>
</dbReference>
<evidence type="ECO:0000256" key="5">
    <source>
        <dbReference type="ARBA" id="ARBA00022684"/>
    </source>
</evidence>
<comment type="catalytic activity">
    <reaction evidence="13">
        <text>gamma-L-glutamyl-L-cysteine + glycine + ATP = glutathione + ADP + phosphate + H(+)</text>
        <dbReference type="Rhea" id="RHEA:13557"/>
        <dbReference type="ChEBI" id="CHEBI:15378"/>
        <dbReference type="ChEBI" id="CHEBI:30616"/>
        <dbReference type="ChEBI" id="CHEBI:43474"/>
        <dbReference type="ChEBI" id="CHEBI:57305"/>
        <dbReference type="ChEBI" id="CHEBI:57925"/>
        <dbReference type="ChEBI" id="CHEBI:58173"/>
        <dbReference type="ChEBI" id="CHEBI:456216"/>
        <dbReference type="EC" id="6.3.2.3"/>
    </reaction>
</comment>
<comment type="cofactor">
    <cofactor evidence="1">
        <name>Mn(2+)</name>
        <dbReference type="ChEBI" id="CHEBI:29035"/>
    </cofactor>
</comment>
<dbReference type="UniPathway" id="UPA00142">
    <property type="reaction ID" value="UER00209"/>
</dbReference>
<evidence type="ECO:0000256" key="13">
    <source>
        <dbReference type="HAMAP-Rule" id="MF_00782"/>
    </source>
</evidence>
<evidence type="ECO:0000313" key="15">
    <source>
        <dbReference type="EMBL" id="MRI86403.1"/>
    </source>
</evidence>
<comment type="caution">
    <text evidence="15">The sequence shown here is derived from an EMBL/GenBank/DDBJ whole genome shotgun (WGS) entry which is preliminary data.</text>
</comment>
<evidence type="ECO:0000256" key="2">
    <source>
        <dbReference type="ARBA" id="ARBA00001946"/>
    </source>
</evidence>
<dbReference type="GO" id="GO:0005524">
    <property type="term" value="F:ATP binding"/>
    <property type="evidence" value="ECO:0007669"/>
    <property type="project" value="UniProtKB-UniRule"/>
</dbReference>
<evidence type="ECO:0000256" key="6">
    <source>
        <dbReference type="ARBA" id="ARBA00022723"/>
    </source>
</evidence>
<evidence type="ECO:0000256" key="10">
    <source>
        <dbReference type="ARBA" id="ARBA00023211"/>
    </source>
</evidence>
<dbReference type="SUPFAM" id="SSF56059">
    <property type="entry name" value="Glutathione synthetase ATP-binding domain-like"/>
    <property type="match status" value="1"/>
</dbReference>
<dbReference type="NCBIfam" id="NF002688">
    <property type="entry name" value="PRK02471.1"/>
    <property type="match status" value="1"/>
</dbReference>
<evidence type="ECO:0000259" key="14">
    <source>
        <dbReference type="PROSITE" id="PS50975"/>
    </source>
</evidence>
<feature type="domain" description="ATP-grasp" evidence="14">
    <location>
        <begin position="521"/>
        <end position="778"/>
    </location>
</feature>
<evidence type="ECO:0000256" key="11">
    <source>
        <dbReference type="ARBA" id="ARBA00023268"/>
    </source>
</evidence>
<dbReference type="AlphaFoldDB" id="A0A6I2H1A0"/>
<dbReference type="GO" id="GO:0005829">
    <property type="term" value="C:cytosol"/>
    <property type="evidence" value="ECO:0007669"/>
    <property type="project" value="TreeGrafter"/>
</dbReference>
<dbReference type="GO" id="GO:0046872">
    <property type="term" value="F:metal ion binding"/>
    <property type="evidence" value="ECO:0007669"/>
    <property type="project" value="UniProtKB-KW"/>
</dbReference>
<keyword evidence="8 13" id="KW-0067">ATP-binding</keyword>
<proteinExistence type="inferred from homology"/>
<dbReference type="PANTHER" id="PTHR38761">
    <property type="entry name" value="GLUTAMATE--CYSTEINE LIGASE"/>
    <property type="match status" value="1"/>
</dbReference>
<comment type="subunit">
    <text evidence="13">Monomer.</text>
</comment>
<evidence type="ECO:0000256" key="7">
    <source>
        <dbReference type="ARBA" id="ARBA00022741"/>
    </source>
</evidence>
<reference evidence="15 16" key="1">
    <citation type="submission" date="2019-11" db="EMBL/GenBank/DDBJ databases">
        <title>Characterisation of Fundicoccus ignavus gen. nov. sp. nov., a novel genus of the family Aerococcaceae isolated from bulk tank milk.</title>
        <authorList>
            <person name="Siebert A."/>
            <person name="Huptas C."/>
            <person name="Wenning M."/>
            <person name="Scherer S."/>
            <person name="Doll E.V."/>
        </authorList>
    </citation>
    <scope>NUCLEOTIDE SEQUENCE [LARGE SCALE GENOMIC DNA]</scope>
    <source>
        <strain evidence="15 16">WS4759</strain>
    </source>
</reference>
<sequence>MISRLLLEAIMELHHPVFQLKDLSHLWHSTIGIEKESLRLKQDGSLSEYPHSTEWGKRTQQPYIQTDFADSQLELITPPVYSAKEARKWLSATHQLVQDTITTQHDDELIWPFSSPGLLPDDVSSIKIAQLENENEYNYRAYLAEVYGKPVQLLCGIHYNFQINPALIEEKVADFNPNLSIKEVTNDLYLTLGRNYLRYRWLLTYFLGAAPYIADNYSTELYGSPKEKAMRSFRQSQYGYNNDEDVSISYASLEAFVSDVEKAVANGQLLLEKELYRDVRFRGQDRYRDLINNGIKYIEFRNFDLNPFDPYGITETDTDFIKLFILTMLFLPQVEKDEEVELGNIMNHVIASNEAHAALPYLAEGEKLVDAMLLVARALDEQQLMNGYFENLVTDKRQQLYHPELTIAGKLVTIIEKEAQAMNKPAENHFLAFGLNLARQHKETYLERDYNLHGFENYEISTQNVLKHAIKAGIKIEEIDPTENLLKFTYNGHSELVKNANMTSLDTQISYFVMENKVATKKVLAQNGIRVPAGNSFTSFEEAARYFPLINFEQFVVKPKNTNYGLGISIFKTFPSRENYEEALQIAFAEDNTVLLEAFMPGTELRFYVQNNNVEAICERQAAQVKGDGHSTVSELIDVVNSNPLRGDNHRSPLVNIGKGRLEQLQLTSQNLTLDSIPEEGQVVYLRENSNISTGGIAIDRTDEVHDDYKRIAIQSAQFLGANFCGVDLIIKDYTQPIVEEADYGVIEANFNPAMMIHLFPGVGQARPLGKAALKQLFPEAPLD</sequence>
<dbReference type="Proteomes" id="UP000430975">
    <property type="component" value="Unassembled WGS sequence"/>
</dbReference>
<dbReference type="NCBIfam" id="TIGR01435">
    <property type="entry name" value="glu_cys_lig_rel"/>
    <property type="match status" value="1"/>
</dbReference>
<dbReference type="InterPro" id="IPR007370">
    <property type="entry name" value="Glu_cys_ligase"/>
</dbReference>
<keyword evidence="11 13" id="KW-0511">Multifunctional enzyme</keyword>
<dbReference type="InterPro" id="IPR040657">
    <property type="entry name" value="GshAB_ATP-grasp"/>
</dbReference>
<comment type="pathway">
    <text evidence="3 13">Sulfur metabolism; glutathione biosynthesis; glutathione from L-cysteine and L-glutamate: step 1/2.</text>
</comment>
<dbReference type="Gene3D" id="3.30.470.20">
    <property type="entry name" value="ATP-grasp fold, B domain"/>
    <property type="match status" value="2"/>
</dbReference>
<feature type="region of interest" description="Glutamate--cysteine ligase" evidence="13">
    <location>
        <begin position="1"/>
        <end position="351"/>
    </location>
</feature>
<name>A0A6I2H1A0_9LACT</name>
<keyword evidence="4 13" id="KW-0436">Ligase</keyword>
<dbReference type="InterPro" id="IPR011761">
    <property type="entry name" value="ATP-grasp"/>
</dbReference>
<comment type="cofactor">
    <cofactor evidence="2">
        <name>Mg(2+)</name>
        <dbReference type="ChEBI" id="CHEBI:18420"/>
    </cofactor>
</comment>
<keyword evidence="7 13" id="KW-0547">Nucleotide-binding</keyword>
<comment type="pathway">
    <text evidence="13">Sulfur metabolism; glutathione biosynthesis; glutathione from L-cysteine and L-glutamate: step 2/2.</text>
</comment>
<comment type="catalytic activity">
    <reaction evidence="12 13">
        <text>L-cysteine + L-glutamate + ATP = gamma-L-glutamyl-L-cysteine + ADP + phosphate + H(+)</text>
        <dbReference type="Rhea" id="RHEA:13285"/>
        <dbReference type="ChEBI" id="CHEBI:15378"/>
        <dbReference type="ChEBI" id="CHEBI:29985"/>
        <dbReference type="ChEBI" id="CHEBI:30616"/>
        <dbReference type="ChEBI" id="CHEBI:35235"/>
        <dbReference type="ChEBI" id="CHEBI:43474"/>
        <dbReference type="ChEBI" id="CHEBI:58173"/>
        <dbReference type="ChEBI" id="CHEBI:456216"/>
        <dbReference type="EC" id="6.3.2.2"/>
    </reaction>
</comment>
<keyword evidence="5 13" id="KW-0317">Glutathione biosynthesis</keyword>
<evidence type="ECO:0000256" key="1">
    <source>
        <dbReference type="ARBA" id="ARBA00001936"/>
    </source>
</evidence>
<dbReference type="PROSITE" id="PS50975">
    <property type="entry name" value="ATP_GRASP"/>
    <property type="match status" value="1"/>
</dbReference>
<dbReference type="HAMAP" id="MF_00782">
    <property type="entry name" value="Glut_biosynth"/>
    <property type="match status" value="1"/>
</dbReference>
<dbReference type="Pfam" id="PF04262">
    <property type="entry name" value="Glu_cys_ligase"/>
    <property type="match status" value="1"/>
</dbReference>
<keyword evidence="9" id="KW-0460">Magnesium</keyword>
<dbReference type="GO" id="GO:0004363">
    <property type="term" value="F:glutathione synthase activity"/>
    <property type="evidence" value="ECO:0007669"/>
    <property type="project" value="UniProtKB-UniRule"/>
</dbReference>
<keyword evidence="6" id="KW-0479">Metal-binding</keyword>
<evidence type="ECO:0000256" key="3">
    <source>
        <dbReference type="ARBA" id="ARBA00005006"/>
    </source>
</evidence>
<dbReference type="Gene3D" id="3.30.590.20">
    <property type="match status" value="1"/>
</dbReference>
<comment type="similarity">
    <text evidence="13">In the N-terminal section; belongs to the glutamate--cysteine ligase type 1 family. Type 2 subfamily.</text>
</comment>
<keyword evidence="10" id="KW-0464">Manganese</keyword>
<evidence type="ECO:0000256" key="12">
    <source>
        <dbReference type="ARBA" id="ARBA00048819"/>
    </source>
</evidence>
<evidence type="ECO:0000313" key="16">
    <source>
        <dbReference type="Proteomes" id="UP000430975"/>
    </source>
</evidence>
<dbReference type="EMBL" id="WJQS01000014">
    <property type="protein sequence ID" value="MRI86403.1"/>
    <property type="molecule type" value="Genomic_DNA"/>
</dbReference>
<evidence type="ECO:0000256" key="4">
    <source>
        <dbReference type="ARBA" id="ARBA00022598"/>
    </source>
</evidence>